<feature type="domain" description="HTH luxR-type" evidence="1">
    <location>
        <begin position="208"/>
        <end position="273"/>
    </location>
</feature>
<dbReference type="PRINTS" id="PR00038">
    <property type="entry name" value="HTHLUXR"/>
</dbReference>
<dbReference type="SMART" id="SM00421">
    <property type="entry name" value="HTH_LUXR"/>
    <property type="match status" value="1"/>
</dbReference>
<dbReference type="RefSeq" id="WP_160764175.1">
    <property type="nucleotide sequence ID" value="NZ_WUPT01000002.1"/>
</dbReference>
<sequence>MELTLKEHEALEIERAQSALLDGTTLNDESRTRALLVQMRKLVRAVRSFAAFPLEGGYRFISDGCGPQIESYLMSNIEGFDADGNVLLADKELEEINRRRRNMGAGVHHEGRLQMREKIVETTYFRDVFEPAGMHHVIGITAPMPVGEAVFAFGFRGDDDPGFRGERSEALLRLMLPAFVAGFGKLAAPVVTKPDVASALPPKATLIESGRALGLSPRQAETAALIAEGLTARQIANAMGVTVDTARRHSEAVLSRLGVRSRAAVLPRLMDQST</sequence>
<proteinExistence type="predicted"/>
<dbReference type="Gene3D" id="1.10.10.10">
    <property type="entry name" value="Winged helix-like DNA-binding domain superfamily/Winged helix DNA-binding domain"/>
    <property type="match status" value="1"/>
</dbReference>
<keyword evidence="3" id="KW-1185">Reference proteome</keyword>
<name>A0A7C9MK46_9RHOB</name>
<dbReference type="Proteomes" id="UP000480350">
    <property type="component" value="Unassembled WGS sequence"/>
</dbReference>
<evidence type="ECO:0000313" key="2">
    <source>
        <dbReference type="EMBL" id="MXQ08235.1"/>
    </source>
</evidence>
<organism evidence="2 3">
    <name type="scientific">Kangsaoukella pontilimi</name>
    <dbReference type="NCBI Taxonomy" id="2691042"/>
    <lineage>
        <taxon>Bacteria</taxon>
        <taxon>Pseudomonadati</taxon>
        <taxon>Pseudomonadota</taxon>
        <taxon>Alphaproteobacteria</taxon>
        <taxon>Rhodobacterales</taxon>
        <taxon>Paracoccaceae</taxon>
        <taxon>Kangsaoukella</taxon>
    </lineage>
</organism>
<evidence type="ECO:0000313" key="3">
    <source>
        <dbReference type="Proteomes" id="UP000480350"/>
    </source>
</evidence>
<dbReference type="EMBL" id="WUPT01000002">
    <property type="protein sequence ID" value="MXQ08235.1"/>
    <property type="molecule type" value="Genomic_DNA"/>
</dbReference>
<evidence type="ECO:0000259" key="1">
    <source>
        <dbReference type="PROSITE" id="PS50043"/>
    </source>
</evidence>
<dbReference type="GO" id="GO:0003677">
    <property type="term" value="F:DNA binding"/>
    <property type="evidence" value="ECO:0007669"/>
    <property type="project" value="InterPro"/>
</dbReference>
<accession>A0A7C9MK46</accession>
<reference evidence="2 3" key="1">
    <citation type="submission" date="2019-12" db="EMBL/GenBank/DDBJ databases">
        <authorList>
            <person name="Lee S.D."/>
        </authorList>
    </citation>
    <scope>NUCLEOTIDE SEQUENCE [LARGE SCALE GENOMIC DNA]</scope>
    <source>
        <strain evidence="2 3">GH1-50</strain>
    </source>
</reference>
<dbReference type="InterPro" id="IPR016032">
    <property type="entry name" value="Sig_transdc_resp-reg_C-effctor"/>
</dbReference>
<protein>
    <recommendedName>
        <fullName evidence="1">HTH luxR-type domain-containing protein</fullName>
    </recommendedName>
</protein>
<dbReference type="SUPFAM" id="SSF46894">
    <property type="entry name" value="C-terminal effector domain of the bipartite response regulators"/>
    <property type="match status" value="1"/>
</dbReference>
<dbReference type="CDD" id="cd06170">
    <property type="entry name" value="LuxR_C_like"/>
    <property type="match status" value="1"/>
</dbReference>
<dbReference type="Pfam" id="PF00196">
    <property type="entry name" value="GerE"/>
    <property type="match status" value="1"/>
</dbReference>
<dbReference type="InterPro" id="IPR036388">
    <property type="entry name" value="WH-like_DNA-bd_sf"/>
</dbReference>
<dbReference type="InterPro" id="IPR000792">
    <property type="entry name" value="Tscrpt_reg_LuxR_C"/>
</dbReference>
<gene>
    <name evidence="2" type="ORF">GQ651_10310</name>
</gene>
<dbReference type="AlphaFoldDB" id="A0A7C9MK46"/>
<reference evidence="2 3" key="2">
    <citation type="submission" date="2020-03" db="EMBL/GenBank/DDBJ databases">
        <title>Kangsaoukella pontilimi gen. nov., sp. nov., a new member of the family Rhodobacteraceae isolated from a tidal mudflat.</title>
        <authorList>
            <person name="Kim I.S."/>
        </authorList>
    </citation>
    <scope>NUCLEOTIDE SEQUENCE [LARGE SCALE GENOMIC DNA]</scope>
    <source>
        <strain evidence="2 3">GH1-50</strain>
    </source>
</reference>
<dbReference type="PROSITE" id="PS50043">
    <property type="entry name" value="HTH_LUXR_2"/>
    <property type="match status" value="1"/>
</dbReference>
<dbReference type="GO" id="GO:0006355">
    <property type="term" value="P:regulation of DNA-templated transcription"/>
    <property type="evidence" value="ECO:0007669"/>
    <property type="project" value="InterPro"/>
</dbReference>
<comment type="caution">
    <text evidence="2">The sequence shown here is derived from an EMBL/GenBank/DDBJ whole genome shotgun (WGS) entry which is preliminary data.</text>
</comment>